<gene>
    <name evidence="1" type="ORF">C1B90_24050</name>
</gene>
<protein>
    <recommendedName>
        <fullName evidence="2">Response regulator transcription factor</fullName>
    </recommendedName>
</protein>
<proteinExistence type="predicted"/>
<comment type="caution">
    <text evidence="1">The sequence shown here is derived from an EMBL/GenBank/DDBJ whole genome shotgun (WGS) entry which is preliminary data.</text>
</comment>
<dbReference type="EMBL" id="AAGACD010000016">
    <property type="protein sequence ID" value="EBL7519095.1"/>
    <property type="molecule type" value="Genomic_DNA"/>
</dbReference>
<evidence type="ECO:0000313" key="1">
    <source>
        <dbReference type="EMBL" id="EBL7519095.1"/>
    </source>
</evidence>
<sequence>MRGIMKPAAKNVVIYSVSQMMTCALDALCRADKKKDVNVICVHKSERLADEISGGQTQCIILDIEAHRHAYWLYRLRLRFPDIPFIVTQRRILFSDRVLAEYLGITWLRDYDSILAAWPVFRLTDTIHHEIFSGPGAGVTLTESGLVMTPACFHHEINQWLAQRLDALFHEYPVVVIIIDGFLKGMSVKNIGERMSVSDQMVYEYRKKIMKALNIQHYQREFFCSLKIQILGS</sequence>
<evidence type="ECO:0008006" key="2">
    <source>
        <dbReference type="Google" id="ProtNLM"/>
    </source>
</evidence>
<dbReference type="AlphaFoldDB" id="A0A5T4LPT4"/>
<organism evidence="1">
    <name type="scientific">Salmonella enterica</name>
    <name type="common">Salmonella choleraesuis</name>
    <dbReference type="NCBI Taxonomy" id="28901"/>
    <lineage>
        <taxon>Bacteria</taxon>
        <taxon>Pseudomonadati</taxon>
        <taxon>Pseudomonadota</taxon>
        <taxon>Gammaproteobacteria</taxon>
        <taxon>Enterobacterales</taxon>
        <taxon>Enterobacteriaceae</taxon>
        <taxon>Salmonella</taxon>
    </lineage>
</organism>
<accession>A0A5T4LPT4</accession>
<reference evidence="1" key="1">
    <citation type="submission" date="2018-07" db="EMBL/GenBank/DDBJ databases">
        <authorList>
            <consortium name="PulseNet: The National Subtyping Network for Foodborne Disease Surveillance"/>
            <person name="Tarr C.L."/>
            <person name="Trees E."/>
            <person name="Katz L.S."/>
            <person name="Carleton-Romer H.A."/>
            <person name="Stroika S."/>
            <person name="Kucerova Z."/>
            <person name="Roache K.F."/>
            <person name="Sabol A.L."/>
            <person name="Besser J."/>
            <person name="Gerner-Smidt P."/>
        </authorList>
    </citation>
    <scope>NUCLEOTIDE SEQUENCE</scope>
    <source>
        <strain evidence="1">PNUSAS031704</strain>
    </source>
</reference>
<name>A0A5T4LPT4_SALER</name>